<dbReference type="EMBL" id="NBSK02000005">
    <property type="protein sequence ID" value="KAJ0207611.1"/>
    <property type="molecule type" value="Genomic_DNA"/>
</dbReference>
<dbReference type="AlphaFoldDB" id="A0A9R1VN63"/>
<feature type="compositionally biased region" description="Basic and acidic residues" evidence="1">
    <location>
        <begin position="128"/>
        <end position="145"/>
    </location>
</feature>
<accession>A0A9R1VN63</accession>
<gene>
    <name evidence="2" type="ORF">LSAT_V11C500256200</name>
</gene>
<organism evidence="2 3">
    <name type="scientific">Lactuca sativa</name>
    <name type="common">Garden lettuce</name>
    <dbReference type="NCBI Taxonomy" id="4236"/>
    <lineage>
        <taxon>Eukaryota</taxon>
        <taxon>Viridiplantae</taxon>
        <taxon>Streptophyta</taxon>
        <taxon>Embryophyta</taxon>
        <taxon>Tracheophyta</taxon>
        <taxon>Spermatophyta</taxon>
        <taxon>Magnoliopsida</taxon>
        <taxon>eudicotyledons</taxon>
        <taxon>Gunneridae</taxon>
        <taxon>Pentapetalae</taxon>
        <taxon>asterids</taxon>
        <taxon>campanulids</taxon>
        <taxon>Asterales</taxon>
        <taxon>Asteraceae</taxon>
        <taxon>Cichorioideae</taxon>
        <taxon>Cichorieae</taxon>
        <taxon>Lactucinae</taxon>
        <taxon>Lactuca</taxon>
    </lineage>
</organism>
<reference evidence="2 3" key="1">
    <citation type="journal article" date="2017" name="Nat. Commun.">
        <title>Genome assembly with in vitro proximity ligation data and whole-genome triplication in lettuce.</title>
        <authorList>
            <person name="Reyes-Chin-Wo S."/>
            <person name="Wang Z."/>
            <person name="Yang X."/>
            <person name="Kozik A."/>
            <person name="Arikit S."/>
            <person name="Song C."/>
            <person name="Xia L."/>
            <person name="Froenicke L."/>
            <person name="Lavelle D.O."/>
            <person name="Truco M.J."/>
            <person name="Xia R."/>
            <person name="Zhu S."/>
            <person name="Xu C."/>
            <person name="Xu H."/>
            <person name="Xu X."/>
            <person name="Cox K."/>
            <person name="Korf I."/>
            <person name="Meyers B.C."/>
            <person name="Michelmore R.W."/>
        </authorList>
    </citation>
    <scope>NUCLEOTIDE SEQUENCE [LARGE SCALE GENOMIC DNA]</scope>
    <source>
        <strain evidence="3">cv. Salinas</strain>
        <tissue evidence="2">Seedlings</tissue>
    </source>
</reference>
<feature type="region of interest" description="Disordered" evidence="1">
    <location>
        <begin position="128"/>
        <end position="153"/>
    </location>
</feature>
<sequence length="251" mass="28689">MEEDLKVPIILGRPFLNTACDLLDMSESTLTLRVGDESVIFKAEQKDSQEGSREEKDLSLDLDDELLEKELASLTELNVQLLPDHFENFLEENEVIEDFINFGNAYLALLETIMGGDEVVQEKNKVSLEDKGDPKACNDDSHHSSIESPMLDQEEVLTKRKRTKPHAIVSTMFEVLTFTTPDSVMNKKASKEGMKRNKHGKGVKRKTKESAAKKRMKDLRKAYKRKIHLYKTKYKVQRLNKEILMEEAAAT</sequence>
<dbReference type="Proteomes" id="UP000235145">
    <property type="component" value="Unassembled WGS sequence"/>
</dbReference>
<evidence type="ECO:0000313" key="2">
    <source>
        <dbReference type="EMBL" id="KAJ0207611.1"/>
    </source>
</evidence>
<feature type="region of interest" description="Disordered" evidence="1">
    <location>
        <begin position="187"/>
        <end position="217"/>
    </location>
</feature>
<evidence type="ECO:0000313" key="3">
    <source>
        <dbReference type="Proteomes" id="UP000235145"/>
    </source>
</evidence>
<proteinExistence type="predicted"/>
<feature type="compositionally biased region" description="Basic residues" evidence="1">
    <location>
        <begin position="196"/>
        <end position="217"/>
    </location>
</feature>
<protein>
    <submittedName>
        <fullName evidence="2">Uncharacterized protein</fullName>
    </submittedName>
</protein>
<keyword evidence="3" id="KW-1185">Reference proteome</keyword>
<comment type="caution">
    <text evidence="2">The sequence shown here is derived from an EMBL/GenBank/DDBJ whole genome shotgun (WGS) entry which is preliminary data.</text>
</comment>
<evidence type="ECO:0000256" key="1">
    <source>
        <dbReference type="SAM" id="MobiDB-lite"/>
    </source>
</evidence>
<name>A0A9R1VN63_LACSA</name>